<dbReference type="EMBL" id="KY774314">
    <property type="protein sequence ID" value="ART31727.1"/>
    <property type="molecule type" value="Genomic_DNA"/>
</dbReference>
<proteinExistence type="predicted"/>
<evidence type="ECO:0000313" key="1">
    <source>
        <dbReference type="EMBL" id="ART31727.1"/>
    </source>
</evidence>
<keyword evidence="1" id="KW-0496">Mitochondrion</keyword>
<gene>
    <name evidence="1" type="ORF">AEK19_MT1540</name>
</gene>
<organism evidence="1">
    <name type="scientific">Utricularia reniformis</name>
    <dbReference type="NCBI Taxonomy" id="192314"/>
    <lineage>
        <taxon>Eukaryota</taxon>
        <taxon>Viridiplantae</taxon>
        <taxon>Streptophyta</taxon>
        <taxon>Embryophyta</taxon>
        <taxon>Tracheophyta</taxon>
        <taxon>Spermatophyta</taxon>
        <taxon>Magnoliopsida</taxon>
        <taxon>eudicotyledons</taxon>
        <taxon>Gunneridae</taxon>
        <taxon>Pentapetalae</taxon>
        <taxon>asterids</taxon>
        <taxon>lamiids</taxon>
        <taxon>Lamiales</taxon>
        <taxon>Lentibulariaceae</taxon>
        <taxon>Utricularia</taxon>
    </lineage>
</organism>
<dbReference type="AlphaFoldDB" id="A0A1Y0B2W0"/>
<protein>
    <submittedName>
        <fullName evidence="1">Uncharacterized protein</fullName>
    </submittedName>
</protein>
<geneLocation type="mitochondrion" evidence="1"/>
<sequence length="114" mass="12676">MRESLIGYRIPIPDWIMEFYRKKPKVQNSFSARTILSKELTISASINLNVLAAICSRSKRRSASVSILVNGSATDQFIPVFGKVVQLPIPGDRGSTSLNSKGIATRNHQRCPSW</sequence>
<name>A0A1Y0B2W0_9LAMI</name>
<accession>A0A1Y0B2W0</accession>
<reference evidence="1" key="1">
    <citation type="submission" date="2017-03" db="EMBL/GenBank/DDBJ databases">
        <title>The mitochondrial genome of the carnivorous plant Utricularia reniformis (Lentibulariaceae): structure, comparative analysis and evolutionary landmarks.</title>
        <authorList>
            <person name="Silva S.R."/>
            <person name="Alvarenga D.O."/>
            <person name="Michael T.P."/>
            <person name="Miranda V.F.O."/>
            <person name="Varani A.M."/>
        </authorList>
    </citation>
    <scope>NUCLEOTIDE SEQUENCE</scope>
</reference>